<dbReference type="Gene3D" id="1.20.140.10">
    <property type="entry name" value="Butyryl-CoA Dehydrogenase, subunit A, domain 3"/>
    <property type="match status" value="1"/>
</dbReference>
<dbReference type="PIRSF" id="PIRSF016578">
    <property type="entry name" value="HsaA"/>
    <property type="match status" value="1"/>
</dbReference>
<comment type="cofactor">
    <cofactor evidence="1 13 14">
        <name>FAD</name>
        <dbReference type="ChEBI" id="CHEBI:57692"/>
    </cofactor>
</comment>
<feature type="binding site" evidence="12">
    <location>
        <begin position="249"/>
        <end position="252"/>
    </location>
    <ligand>
        <name>substrate</name>
    </ligand>
</feature>
<reference evidence="18 19" key="1">
    <citation type="submission" date="2015-12" db="EMBL/GenBank/DDBJ databases">
        <title>Genome sequence of Oceanibaculum pacificum MCCC 1A02656.</title>
        <authorList>
            <person name="Lu L."/>
            <person name="Lai Q."/>
            <person name="Shao Z."/>
            <person name="Qian P."/>
        </authorList>
    </citation>
    <scope>NUCLEOTIDE SEQUENCE [LARGE SCALE GENOMIC DNA]</scope>
    <source>
        <strain evidence="18 19">MCCC 1A02656</strain>
    </source>
</reference>
<feature type="binding site" evidence="13">
    <location>
        <position position="277"/>
    </location>
    <ligand>
        <name>FAD</name>
        <dbReference type="ChEBI" id="CHEBI:57692"/>
    </ligand>
</feature>
<feature type="binding site" evidence="13">
    <location>
        <begin position="374"/>
        <end position="376"/>
    </location>
    <ligand>
        <name>FAD</name>
        <dbReference type="ChEBI" id="CHEBI:57692"/>
    </ligand>
</feature>
<dbReference type="GO" id="GO:0050660">
    <property type="term" value="F:flavin adenine dinucleotide binding"/>
    <property type="evidence" value="ECO:0007669"/>
    <property type="project" value="InterPro"/>
</dbReference>
<protein>
    <recommendedName>
        <fullName evidence="5">Isovaleryl-CoA dehydrogenase, mitochondrial</fullName>
        <ecNumber evidence="4">1.3.8.4</ecNumber>
    </recommendedName>
</protein>
<dbReference type="PROSITE" id="PS00073">
    <property type="entry name" value="ACYL_COA_DH_2"/>
    <property type="match status" value="1"/>
</dbReference>
<feature type="domain" description="Acyl-CoA dehydrogenase/oxidase C-terminal" evidence="15">
    <location>
        <begin position="238"/>
        <end position="386"/>
    </location>
</feature>
<dbReference type="Proteomes" id="UP000076400">
    <property type="component" value="Unassembled WGS sequence"/>
</dbReference>
<dbReference type="EC" id="1.3.8.4" evidence="4"/>
<evidence type="ECO:0000256" key="14">
    <source>
        <dbReference type="RuleBase" id="RU362125"/>
    </source>
</evidence>
<dbReference type="InterPro" id="IPR006091">
    <property type="entry name" value="Acyl-CoA_Oxase/DH_mid-dom"/>
</dbReference>
<dbReference type="InterPro" id="IPR009075">
    <property type="entry name" value="AcylCo_DH/oxidase_C"/>
</dbReference>
<evidence type="ECO:0000256" key="1">
    <source>
        <dbReference type="ARBA" id="ARBA00001974"/>
    </source>
</evidence>
<evidence type="ECO:0000256" key="5">
    <source>
        <dbReference type="ARBA" id="ARBA00018258"/>
    </source>
</evidence>
<evidence type="ECO:0000256" key="3">
    <source>
        <dbReference type="ARBA" id="ARBA00009347"/>
    </source>
</evidence>
<feature type="active site" description="Proton acceptor" evidence="11">
    <location>
        <position position="251"/>
    </location>
</feature>
<evidence type="ECO:0000256" key="6">
    <source>
        <dbReference type="ARBA" id="ARBA00022630"/>
    </source>
</evidence>
<dbReference type="OrthoDB" id="5510711at2"/>
<evidence type="ECO:0000256" key="10">
    <source>
        <dbReference type="ARBA" id="ARBA00052875"/>
    </source>
</evidence>
<dbReference type="GO" id="GO:0008470">
    <property type="term" value="F:3-methylbutanoyl-CoA dehydrogenase activity"/>
    <property type="evidence" value="ECO:0007669"/>
    <property type="project" value="UniProtKB-EC"/>
</dbReference>
<evidence type="ECO:0000259" key="16">
    <source>
        <dbReference type="Pfam" id="PF02770"/>
    </source>
</evidence>
<dbReference type="RefSeq" id="WP_067560297.1">
    <property type="nucleotide sequence ID" value="NZ_LPXN01000174.1"/>
</dbReference>
<feature type="domain" description="Acyl-CoA dehydrogenase/oxidase N-terminal" evidence="17">
    <location>
        <begin position="16"/>
        <end position="126"/>
    </location>
</feature>
<feature type="binding site" evidence="12">
    <location>
        <begin position="372"/>
        <end position="373"/>
    </location>
    <ligand>
        <name>substrate</name>
    </ligand>
</feature>
<dbReference type="InterPro" id="IPR037069">
    <property type="entry name" value="AcylCoA_DH/ox_N_sf"/>
</dbReference>
<dbReference type="Pfam" id="PF00441">
    <property type="entry name" value="Acyl-CoA_dh_1"/>
    <property type="match status" value="1"/>
</dbReference>
<dbReference type="Gene3D" id="1.10.540.10">
    <property type="entry name" value="Acyl-CoA dehydrogenase/oxidase, N-terminal domain"/>
    <property type="match status" value="1"/>
</dbReference>
<dbReference type="InterPro" id="IPR034183">
    <property type="entry name" value="IVD"/>
</dbReference>
<evidence type="ECO:0000313" key="19">
    <source>
        <dbReference type="Proteomes" id="UP000076400"/>
    </source>
</evidence>
<dbReference type="InterPro" id="IPR036250">
    <property type="entry name" value="AcylCo_DH-like_C"/>
</dbReference>
<evidence type="ECO:0000256" key="7">
    <source>
        <dbReference type="ARBA" id="ARBA00022827"/>
    </source>
</evidence>
<feature type="domain" description="Acyl-CoA oxidase/dehydrogenase middle" evidence="16">
    <location>
        <begin position="131"/>
        <end position="226"/>
    </location>
</feature>
<comment type="catalytic activity">
    <reaction evidence="10">
        <text>3-methylbutanoyl-CoA + oxidized [electron-transfer flavoprotein] + H(+) = 3-methylbut-2-enoyl-CoA + reduced [electron-transfer flavoprotein]</text>
        <dbReference type="Rhea" id="RHEA:12276"/>
        <dbReference type="Rhea" id="RHEA-COMP:10685"/>
        <dbReference type="Rhea" id="RHEA-COMP:10686"/>
        <dbReference type="ChEBI" id="CHEBI:15378"/>
        <dbReference type="ChEBI" id="CHEBI:57344"/>
        <dbReference type="ChEBI" id="CHEBI:57345"/>
        <dbReference type="ChEBI" id="CHEBI:57692"/>
        <dbReference type="ChEBI" id="CHEBI:58307"/>
        <dbReference type="EC" id="1.3.8.4"/>
    </reaction>
</comment>
<evidence type="ECO:0000313" key="18">
    <source>
        <dbReference type="EMBL" id="KZC98244.1"/>
    </source>
</evidence>
<dbReference type="Pfam" id="PF02771">
    <property type="entry name" value="Acyl-CoA_dh_N"/>
    <property type="match status" value="1"/>
</dbReference>
<dbReference type="PANTHER" id="PTHR43884:SF12">
    <property type="entry name" value="ISOVALERYL-COA DEHYDROGENASE, MITOCHONDRIAL-RELATED"/>
    <property type="match status" value="1"/>
</dbReference>
<dbReference type="PROSITE" id="PS00072">
    <property type="entry name" value="ACYL_COA_DH_1"/>
    <property type="match status" value="1"/>
</dbReference>
<dbReference type="FunFam" id="1.10.540.10:FF:000022">
    <property type="entry name" value="Isovaleryl-CoA dehydrogenase isoform 2"/>
    <property type="match status" value="1"/>
</dbReference>
<evidence type="ECO:0000256" key="4">
    <source>
        <dbReference type="ARBA" id="ARBA00012044"/>
    </source>
</evidence>
<comment type="similarity">
    <text evidence="3 14">Belongs to the acyl-CoA dehydrogenase family.</text>
</comment>
<keyword evidence="8" id="KW-0809">Transit peptide</keyword>
<dbReference type="CDD" id="cd01156">
    <property type="entry name" value="IVD"/>
    <property type="match status" value="1"/>
</dbReference>
<comment type="caution">
    <text evidence="18">The sequence shown here is derived from an EMBL/GenBank/DDBJ whole genome shotgun (WGS) entry which is preliminary data.</text>
</comment>
<feature type="binding site" evidence="13">
    <location>
        <position position="288"/>
    </location>
    <ligand>
        <name>FAD</name>
        <dbReference type="ChEBI" id="CHEBI:57692"/>
    </ligand>
</feature>
<keyword evidence="19" id="KW-1185">Reference proteome</keyword>
<feature type="binding site" evidence="12">
    <location>
        <position position="141"/>
    </location>
    <ligand>
        <name>substrate</name>
    </ligand>
</feature>
<evidence type="ECO:0000256" key="13">
    <source>
        <dbReference type="PIRSR" id="PIRSR634183-3"/>
    </source>
</evidence>
<evidence type="ECO:0000256" key="8">
    <source>
        <dbReference type="ARBA" id="ARBA00022946"/>
    </source>
</evidence>
<dbReference type="SUPFAM" id="SSF56645">
    <property type="entry name" value="Acyl-CoA dehydrogenase NM domain-like"/>
    <property type="match status" value="1"/>
</dbReference>
<feature type="binding site" evidence="13">
    <location>
        <begin position="132"/>
        <end position="141"/>
    </location>
    <ligand>
        <name>FAD</name>
        <dbReference type="ChEBI" id="CHEBI:57692"/>
    </ligand>
</feature>
<keyword evidence="7 13" id="KW-0274">FAD</keyword>
<dbReference type="AlphaFoldDB" id="A0A154VAH3"/>
<dbReference type="SUPFAM" id="SSF47203">
    <property type="entry name" value="Acyl-CoA dehydrogenase C-terminal domain-like"/>
    <property type="match status" value="1"/>
</dbReference>
<dbReference type="Gene3D" id="2.40.110.10">
    <property type="entry name" value="Butyryl-CoA Dehydrogenase, subunit A, domain 2"/>
    <property type="match status" value="1"/>
</dbReference>
<dbReference type="Pfam" id="PF02770">
    <property type="entry name" value="Acyl-CoA_dh_M"/>
    <property type="match status" value="1"/>
</dbReference>
<evidence type="ECO:0000259" key="17">
    <source>
        <dbReference type="Pfam" id="PF02771"/>
    </source>
</evidence>
<evidence type="ECO:0000256" key="12">
    <source>
        <dbReference type="PIRSR" id="PIRSR634183-2"/>
    </source>
</evidence>
<evidence type="ECO:0000256" key="9">
    <source>
        <dbReference type="ARBA" id="ARBA00023002"/>
    </source>
</evidence>
<evidence type="ECO:0000256" key="2">
    <source>
        <dbReference type="ARBA" id="ARBA00004898"/>
    </source>
</evidence>
<dbReference type="InterPro" id="IPR006089">
    <property type="entry name" value="Acyl-CoA_DH_CS"/>
</dbReference>
<feature type="binding site" evidence="13">
    <location>
        <begin position="165"/>
        <end position="167"/>
    </location>
    <ligand>
        <name>FAD</name>
        <dbReference type="ChEBI" id="CHEBI:57692"/>
    </ligand>
</feature>
<dbReference type="FunFam" id="1.20.140.10:FF:000003">
    <property type="entry name" value="isovaleryl-CoA dehydrogenase, mitochondrial"/>
    <property type="match status" value="1"/>
</dbReference>
<feature type="binding site" evidence="13">
    <location>
        <begin position="345"/>
        <end position="349"/>
    </location>
    <ligand>
        <name>FAD</name>
        <dbReference type="ChEBI" id="CHEBI:57692"/>
    </ligand>
</feature>
<proteinExistence type="inferred from homology"/>
<dbReference type="InterPro" id="IPR009100">
    <property type="entry name" value="AcylCoA_DH/oxidase_NM_dom_sf"/>
</dbReference>
<gene>
    <name evidence="18" type="ORF">AUP43_14930</name>
</gene>
<sequence>MSIPNDLPGLNFDLGETADMMRDQVRGFAADEIAPRAADIDRENQFPNDLWRKMGDLGVLGITVGEEYGGAGMGYLEHCVAMEEISRASASVGLSYGAHSNLCVNQIRLNGTEEQKRRYLPKLVSGAHVGALAMSEPGAGSDVVSMRTRAKKKGDRYILNGSKMWITNGPDADTLVVYVKTDPDKAQHGITAFLIEKGMKGFSTAQKLDKLGMRGSNTCELVFQDCEVPEENVLGQINGGVRVLMSGLDYERAVLAAGPLGIMQACMDVVVPYVHERRQFGKSIGEFQLMQGKLADMYTTMNASKAYVYAVAKACDRGEVTRKDAAGCILYAAEKATWMALEAIQCLGGNGYINEYPTGRLLRDAKLYEIGAGTSEIRRMLIGRELFNETR</sequence>
<keyword evidence="6 14" id="KW-0285">Flavoprotein</keyword>
<evidence type="ECO:0000256" key="11">
    <source>
        <dbReference type="PIRSR" id="PIRSR634183-1"/>
    </source>
</evidence>
<keyword evidence="9 14" id="KW-0560">Oxidoreductase</keyword>
<name>A0A154VAH3_9PROT</name>
<dbReference type="InterPro" id="IPR046373">
    <property type="entry name" value="Acyl-CoA_Oxase/DH_mid-dom_sf"/>
</dbReference>
<dbReference type="InterPro" id="IPR013786">
    <property type="entry name" value="AcylCoA_DH/ox_N"/>
</dbReference>
<dbReference type="EMBL" id="LPXN01000174">
    <property type="protein sequence ID" value="KZC98244.1"/>
    <property type="molecule type" value="Genomic_DNA"/>
</dbReference>
<dbReference type="FunFam" id="2.40.110.10:FF:000004">
    <property type="entry name" value="Isovaleryl-CoA dehydrogenase, mitochondrial"/>
    <property type="match status" value="1"/>
</dbReference>
<comment type="pathway">
    <text evidence="2">Amino-acid degradation; L-leucine degradation; (S)-3-hydroxy-3-methylglutaryl-CoA from 3-isovaleryl-CoA: step 1/3.</text>
</comment>
<dbReference type="PANTHER" id="PTHR43884">
    <property type="entry name" value="ACYL-COA DEHYDROGENASE"/>
    <property type="match status" value="1"/>
</dbReference>
<dbReference type="GO" id="GO:0006552">
    <property type="term" value="P:L-leucine catabolic process"/>
    <property type="evidence" value="ECO:0007669"/>
    <property type="project" value="TreeGrafter"/>
</dbReference>
<dbReference type="STRING" id="580166.AUP43_14930"/>
<organism evidence="18 19">
    <name type="scientific">Oceanibaculum pacificum</name>
    <dbReference type="NCBI Taxonomy" id="580166"/>
    <lineage>
        <taxon>Bacteria</taxon>
        <taxon>Pseudomonadati</taxon>
        <taxon>Pseudomonadota</taxon>
        <taxon>Alphaproteobacteria</taxon>
        <taxon>Rhodospirillales</taxon>
        <taxon>Oceanibaculaceae</taxon>
        <taxon>Oceanibaculum</taxon>
    </lineage>
</organism>
<accession>A0A154VAH3</accession>
<evidence type="ECO:0000259" key="15">
    <source>
        <dbReference type="Pfam" id="PF00441"/>
    </source>
</evidence>